<protein>
    <submittedName>
        <fullName evidence="1">Uncharacterized protein</fullName>
    </submittedName>
</protein>
<dbReference type="EMBL" id="CP090891">
    <property type="protein sequence ID" value="ULU09804.1"/>
    <property type="molecule type" value="Genomic_DNA"/>
</dbReference>
<name>A0AAE9DRQ3_CAEBR</name>
<dbReference type="Proteomes" id="UP000827892">
    <property type="component" value="Chromosome I"/>
</dbReference>
<accession>A0AAE9DRQ3</accession>
<gene>
    <name evidence="1" type="ORF">L3Y34_014289</name>
</gene>
<organism evidence="1 2">
    <name type="scientific">Caenorhabditis briggsae</name>
    <dbReference type="NCBI Taxonomy" id="6238"/>
    <lineage>
        <taxon>Eukaryota</taxon>
        <taxon>Metazoa</taxon>
        <taxon>Ecdysozoa</taxon>
        <taxon>Nematoda</taxon>
        <taxon>Chromadorea</taxon>
        <taxon>Rhabditida</taxon>
        <taxon>Rhabditina</taxon>
        <taxon>Rhabditomorpha</taxon>
        <taxon>Rhabditoidea</taxon>
        <taxon>Rhabditidae</taxon>
        <taxon>Peloderinae</taxon>
        <taxon>Caenorhabditis</taxon>
    </lineage>
</organism>
<sequence>MKPPTHTLPKLYIGNDNKTNTDPIISHTYVVRESVHIGDTNRKIQFMKFAKRLAQEKRFVMLKNVYVSHIRLFLLNFGSSKCVDKYL</sequence>
<reference evidence="1 2" key="1">
    <citation type="submission" date="2022-05" db="EMBL/GenBank/DDBJ databases">
        <title>Chromosome-level reference genomes for two strains of Caenorhabditis briggsae: an improved platform for comparative genomics.</title>
        <authorList>
            <person name="Stevens L."/>
            <person name="Andersen E.C."/>
        </authorList>
    </citation>
    <scope>NUCLEOTIDE SEQUENCE [LARGE SCALE GENOMIC DNA]</scope>
    <source>
        <strain evidence="1">QX1410_ONT</strain>
        <tissue evidence="1">Whole-organism</tissue>
    </source>
</reference>
<evidence type="ECO:0000313" key="1">
    <source>
        <dbReference type="EMBL" id="ULU09804.1"/>
    </source>
</evidence>
<proteinExistence type="predicted"/>
<dbReference type="AlphaFoldDB" id="A0AAE9DRQ3"/>
<evidence type="ECO:0000313" key="2">
    <source>
        <dbReference type="Proteomes" id="UP000827892"/>
    </source>
</evidence>